<dbReference type="PROSITE" id="PS00518">
    <property type="entry name" value="ZF_RING_1"/>
    <property type="match status" value="1"/>
</dbReference>
<keyword evidence="8" id="KW-1185">Reference proteome</keyword>
<organism evidence="7 8">
    <name type="scientific">Oncorhynchus tshawytscha</name>
    <name type="common">Chinook salmon</name>
    <name type="synonym">Salmo tshawytscha</name>
    <dbReference type="NCBI Taxonomy" id="74940"/>
    <lineage>
        <taxon>Eukaryota</taxon>
        <taxon>Metazoa</taxon>
        <taxon>Chordata</taxon>
        <taxon>Craniata</taxon>
        <taxon>Vertebrata</taxon>
        <taxon>Euteleostomi</taxon>
        <taxon>Actinopterygii</taxon>
        <taxon>Neopterygii</taxon>
        <taxon>Teleostei</taxon>
        <taxon>Protacanthopterygii</taxon>
        <taxon>Salmoniformes</taxon>
        <taxon>Salmonidae</taxon>
        <taxon>Salmoninae</taxon>
        <taxon>Oncorhynchus</taxon>
    </lineage>
</organism>
<dbReference type="PANTHER" id="PTHR22791">
    <property type="entry name" value="RING-TYPE DOMAIN-CONTAINING PROTEIN"/>
    <property type="match status" value="1"/>
</dbReference>
<dbReference type="SUPFAM" id="SSF57850">
    <property type="entry name" value="RING/U-box"/>
    <property type="match status" value="1"/>
</dbReference>
<dbReference type="InterPro" id="IPR001841">
    <property type="entry name" value="Znf_RING"/>
</dbReference>
<keyword evidence="5" id="KW-0812">Transmembrane</keyword>
<evidence type="ECO:0000313" key="8">
    <source>
        <dbReference type="Proteomes" id="UP000694402"/>
    </source>
</evidence>
<keyword evidence="5" id="KW-0472">Membrane</keyword>
<reference evidence="7" key="3">
    <citation type="submission" date="2025-09" db="UniProtKB">
        <authorList>
            <consortium name="Ensembl"/>
        </authorList>
    </citation>
    <scope>IDENTIFICATION</scope>
</reference>
<dbReference type="InterPro" id="IPR013083">
    <property type="entry name" value="Znf_RING/FYVE/PHD"/>
</dbReference>
<feature type="transmembrane region" description="Helical" evidence="5">
    <location>
        <begin position="161"/>
        <end position="182"/>
    </location>
</feature>
<feature type="domain" description="RING-type" evidence="6">
    <location>
        <begin position="12"/>
        <end position="61"/>
    </location>
</feature>
<keyword evidence="2 4" id="KW-0863">Zinc-finger</keyword>
<evidence type="ECO:0000259" key="6">
    <source>
        <dbReference type="PROSITE" id="PS50089"/>
    </source>
</evidence>
<dbReference type="CDD" id="cd16556">
    <property type="entry name" value="RING-HC_RNF183-like"/>
    <property type="match status" value="1"/>
</dbReference>
<evidence type="ECO:0000256" key="3">
    <source>
        <dbReference type="ARBA" id="ARBA00022833"/>
    </source>
</evidence>
<dbReference type="PANTHER" id="PTHR22791:SF4">
    <property type="entry name" value="RING FINGER PROTEIN 223"/>
    <property type="match status" value="1"/>
</dbReference>
<dbReference type="GO" id="GO:0008270">
    <property type="term" value="F:zinc ion binding"/>
    <property type="evidence" value="ECO:0007669"/>
    <property type="project" value="UniProtKB-KW"/>
</dbReference>
<proteinExistence type="predicted"/>
<reference evidence="8" key="1">
    <citation type="journal article" date="2018" name="PLoS ONE">
        <title>Chinook salmon (Oncorhynchus tshawytscha) genome and transcriptome.</title>
        <authorList>
            <person name="Christensen K.A."/>
            <person name="Leong J.S."/>
            <person name="Sakhrani D."/>
            <person name="Biagi C.A."/>
            <person name="Minkley D.R."/>
            <person name="Withler R.E."/>
            <person name="Rondeau E.B."/>
            <person name="Koop B.F."/>
            <person name="Devlin R.H."/>
        </authorList>
    </citation>
    <scope>NUCLEOTIDE SEQUENCE [LARGE SCALE GENOMIC DNA]</scope>
</reference>
<dbReference type="Ensembl" id="ENSOTST00005196346.1">
    <property type="protein sequence ID" value="ENSOTSP00005108866.1"/>
    <property type="gene ID" value="ENSOTSG00005066819.1"/>
</dbReference>
<dbReference type="Proteomes" id="UP000694402">
    <property type="component" value="Unassembled WGS sequence"/>
</dbReference>
<dbReference type="GO" id="GO:0061630">
    <property type="term" value="F:ubiquitin protein ligase activity"/>
    <property type="evidence" value="ECO:0007669"/>
    <property type="project" value="TreeGrafter"/>
</dbReference>
<evidence type="ECO:0000256" key="1">
    <source>
        <dbReference type="ARBA" id="ARBA00022723"/>
    </source>
</evidence>
<name>A0AAZ3NX75_ONCTS</name>
<dbReference type="GO" id="GO:0016567">
    <property type="term" value="P:protein ubiquitination"/>
    <property type="evidence" value="ECO:0007669"/>
    <property type="project" value="TreeGrafter"/>
</dbReference>
<dbReference type="InterPro" id="IPR027370">
    <property type="entry name" value="Znf-RING_euk"/>
</dbReference>
<keyword evidence="5" id="KW-1133">Transmembrane helix</keyword>
<evidence type="ECO:0000256" key="2">
    <source>
        <dbReference type="ARBA" id="ARBA00022771"/>
    </source>
</evidence>
<evidence type="ECO:0000256" key="4">
    <source>
        <dbReference type="PROSITE-ProRule" id="PRU00175"/>
    </source>
</evidence>
<keyword evidence="1" id="KW-0479">Metal-binding</keyword>
<reference evidence="7" key="2">
    <citation type="submission" date="2025-08" db="UniProtKB">
        <authorList>
            <consortium name="Ensembl"/>
        </authorList>
    </citation>
    <scope>IDENTIFICATION</scope>
</reference>
<dbReference type="PROSITE" id="PS50089">
    <property type="entry name" value="ZF_RING_2"/>
    <property type="match status" value="1"/>
</dbReference>
<dbReference type="InterPro" id="IPR051435">
    <property type="entry name" value="RING_finger_E3_ubiq-ligases"/>
</dbReference>
<dbReference type="Pfam" id="PF13445">
    <property type="entry name" value="zf-RING_UBOX"/>
    <property type="match status" value="1"/>
</dbReference>
<dbReference type="GeneTree" id="ENSGT00940000163259"/>
<dbReference type="Gene3D" id="3.30.40.10">
    <property type="entry name" value="Zinc/RING finger domain, C3HC4 (zinc finger)"/>
    <property type="match status" value="1"/>
</dbReference>
<accession>A0AAZ3NX75</accession>
<evidence type="ECO:0000256" key="5">
    <source>
        <dbReference type="SAM" id="Phobius"/>
    </source>
</evidence>
<dbReference type="SMART" id="SM00184">
    <property type="entry name" value="RING"/>
    <property type="match status" value="1"/>
</dbReference>
<dbReference type="InterPro" id="IPR017907">
    <property type="entry name" value="Znf_RING_CS"/>
</dbReference>
<evidence type="ECO:0000313" key="7">
    <source>
        <dbReference type="Ensembl" id="ENSOTSP00005108866.1"/>
    </source>
</evidence>
<dbReference type="AlphaFoldDB" id="A0AAZ3NX75"/>
<keyword evidence="3" id="KW-0862">Zinc</keyword>
<sequence>MDPSSGEDKPECFICFNTYDNVFKTPKLLDCTHTFCLECVTRVMAVSVEQERGQIPCPLCRHPTSIPASGPPALLTSLEVLGRLPTHLQQEEKVWLGGKKLCYSNPGSPDLLHPDGSSTCICINIGIIQEEAASRQTEAGRRRLVWARRCLCSLFSDWKRLVLIAVLLIMLVCVIMWLLHCLQHRIGSLFQKHGSRCRGAGLHTLHSHIAATVTGTLPMYSTGWTHLLQVILGLTHQETVKMFSQDCQRMRLIDKLALFATKDFYFLLLK</sequence>
<protein>
    <recommendedName>
        <fullName evidence="6">RING-type domain-containing protein</fullName>
    </recommendedName>
</protein>